<dbReference type="Pfam" id="PF00078">
    <property type="entry name" value="RVT_1"/>
    <property type="match status" value="1"/>
</dbReference>
<proteinExistence type="predicted"/>
<evidence type="ECO:0000256" key="3">
    <source>
        <dbReference type="SAM" id="MobiDB-lite"/>
    </source>
</evidence>
<dbReference type="Gene3D" id="3.40.50.150">
    <property type="entry name" value="Vaccinia Virus protein VP39"/>
    <property type="match status" value="1"/>
</dbReference>
<organism evidence="6 7">
    <name type="scientific">Symbiodinium microadriaticum</name>
    <name type="common">Dinoflagellate</name>
    <name type="synonym">Zooxanthella microadriatica</name>
    <dbReference type="NCBI Taxonomy" id="2951"/>
    <lineage>
        <taxon>Eukaryota</taxon>
        <taxon>Sar</taxon>
        <taxon>Alveolata</taxon>
        <taxon>Dinophyceae</taxon>
        <taxon>Suessiales</taxon>
        <taxon>Symbiodiniaceae</taxon>
        <taxon>Symbiodinium</taxon>
    </lineage>
</organism>
<feature type="region of interest" description="Disordered" evidence="3">
    <location>
        <begin position="1218"/>
        <end position="1263"/>
    </location>
</feature>
<name>A0A1Q9E1Y2_SYMMI</name>
<dbReference type="Pfam" id="PF00145">
    <property type="entry name" value="DNA_methylase"/>
    <property type="match status" value="1"/>
</dbReference>
<dbReference type="InterPro" id="IPR038765">
    <property type="entry name" value="Papain-like_cys_pep_sf"/>
</dbReference>
<evidence type="ECO:0000256" key="2">
    <source>
        <dbReference type="ARBA" id="ARBA00022679"/>
    </source>
</evidence>
<dbReference type="InterPro" id="IPR002156">
    <property type="entry name" value="RNaseH_domain"/>
</dbReference>
<dbReference type="GO" id="GO:0004523">
    <property type="term" value="F:RNA-DNA hybrid ribonuclease activity"/>
    <property type="evidence" value="ECO:0007669"/>
    <property type="project" value="InterPro"/>
</dbReference>
<dbReference type="SUPFAM" id="SSF54001">
    <property type="entry name" value="Cysteine proteinases"/>
    <property type="match status" value="1"/>
</dbReference>
<keyword evidence="7" id="KW-1185">Reference proteome</keyword>
<dbReference type="PROSITE" id="PS50878">
    <property type="entry name" value="RT_POL"/>
    <property type="match status" value="1"/>
</dbReference>
<feature type="compositionally biased region" description="Low complexity" evidence="3">
    <location>
        <begin position="1254"/>
        <end position="1263"/>
    </location>
</feature>
<comment type="caution">
    <text evidence="6">The sequence shown here is derived from an EMBL/GenBank/DDBJ whole genome shotgun (WGS) entry which is preliminary data.</text>
</comment>
<evidence type="ECO:0000313" key="6">
    <source>
        <dbReference type="EMBL" id="OLQ01436.1"/>
    </source>
</evidence>
<reference evidence="6 7" key="1">
    <citation type="submission" date="2016-02" db="EMBL/GenBank/DDBJ databases">
        <title>Genome analysis of coral dinoflagellate symbionts highlights evolutionary adaptations to a symbiotic lifestyle.</title>
        <authorList>
            <person name="Aranda M."/>
            <person name="Li Y."/>
            <person name="Liew Y.J."/>
            <person name="Baumgarten S."/>
            <person name="Simakov O."/>
            <person name="Wilson M."/>
            <person name="Piel J."/>
            <person name="Ashoor H."/>
            <person name="Bougouffa S."/>
            <person name="Bajic V.B."/>
            <person name="Ryu T."/>
            <person name="Ravasi T."/>
            <person name="Bayer T."/>
            <person name="Micklem G."/>
            <person name="Kim H."/>
            <person name="Bhak J."/>
            <person name="Lajeunesse T.C."/>
            <person name="Voolstra C.R."/>
        </authorList>
    </citation>
    <scope>NUCLEOTIDE SEQUENCE [LARGE SCALE GENOMIC DNA]</scope>
    <source>
        <strain evidence="6 7">CCMP2467</strain>
    </source>
</reference>
<dbReference type="SUPFAM" id="SSF56219">
    <property type="entry name" value="DNase I-like"/>
    <property type="match status" value="1"/>
</dbReference>
<evidence type="ECO:0000259" key="5">
    <source>
        <dbReference type="PROSITE" id="PS50879"/>
    </source>
</evidence>
<dbReference type="SUPFAM" id="SSF53335">
    <property type="entry name" value="S-adenosyl-L-methionine-dependent methyltransferases"/>
    <property type="match status" value="1"/>
</dbReference>
<keyword evidence="1 6" id="KW-0489">Methyltransferase</keyword>
<dbReference type="InterPro" id="IPR036691">
    <property type="entry name" value="Endo/exonu/phosph_ase_sf"/>
</dbReference>
<sequence>MSALLGDPALRDLAPGSSLDIIVVHVHGNIFKGLWHGDMYNCTCLGQGTWTLYGFILVSVGQNMGFLQSTVDSVAFKCSERGASSFSTLVEVCSGIGGISVGACYSGFETLLSVDKAAIACDTIRLNGGQALEGDISSREVQRQISAACHHRGFVLAAGFPCNSFSLQGSGRGLSDSRGQVLLSVLQVAWRNQAHGLLLECVAEVQNFPEALGPLRLLAGRMGFQMHQLVLELGDQWASRRHRWWCVMLPAGLPQLNLQPWPATAQKLVVSDVIAEWPLWPQEEECALAWTPLEAERYADPAFGNDTRHLDMQAQAPTALHSWGSALRACPCGCRSSAFTEENLRANGLRGVGVFAAGLSGFRFPHASEVGLLNSLPASFQHLKDPRAALCLVGQLAAPLQALWITSQIRAWSESTFGLPNLTDPVVLLAKFKEMLIASRQDHWLTPSIQASQAICFETVTGPFELRVSGPTRVRQLIQAERRLLGPGLSVKVFDGPRLLPHGAFLHPDRADQPYALVVQGKAAGKTPPEQPASAKTPGTSDVVIWTGLLRLQAASSKPAFVLPPAIATRWLRLAWLNETAALGLDFKWPAFCKLCLLPFLWEGHWSLLIISIEDPACPAATLFDGIPEHSLTAAQCLVDSVCVTCDLPPLQVTLPQLPLQVDDDNCGPMLLAFAAHALGNLGASFQTLLEDASSFCRFFPPHDSQFRGCGGLSEAQKDKLNKILLERGVPEAALAARVQAAVQKLGAGPLAKALSADNPWPALKAAGSSPGALFRWVQIDELKAHAQAKAALQFGTAIGNAKARKQKTGKATKPVLNIDPLSLQLASGSFLTADGSPLAQLGFEEVVSQANGIAFCTAQQMLPFLSDFRVLSVDALALVSTAPLPIEACVGAPVSTIRFPAVYAPTQEAVLISGTLLQLGDENVQLASGDTDMDTIDQLTTLTGRVSLFRDEAQLDWTVFTKSPVKCLLQHVPGLNLCRDPACKGDCPAFHPSVEEHVDRMILDVWARQFAKLEGGRTTSEAAELFQALIRVPSSAAKHLQHIHVPGFYFEPRASNGFGPHPAYAVIWLPGQNKQQATHLLRTCDKALGLARLGPKFGLRVLDEHEQEVFQTLRPQQPFVKVKVLSKWRLHPLPHGTQRHALVQLLGKWKWAAKPLQPCRGDSSGCAWEVGSEVDPPATVLQAGETFVLVHKTRDVGLQPKPDALCASSRTRRRILYDDPDIPQSSADPWLGGQDPWSLGRAPPGLPHPPTPASTAAAQPSPAVSKLTQVKSELQAGLATLVRSEVQAVKAQLPSADSSQEARIQKLEVGLQEVCAQNSKFEQWFQTLGTQMSQQADQVVEVQKAVSNQQGELGALKSEVTSSIAQAMSGLQSDMSRQFAAQTVPPAAFLGLVAGVWQYSETQLSSVSLPFASRAIRACTRAQNRDVRIFAGAPAPLRPGSQSAGSWTGVLTTSDYPCRPVQLQWLHDALHTGRVQALQHYINGTPVLTANLYGFPAGKTYVDSRARTERLLESLTKEIVLGRRGVRLISGDFNHWHGHLNQVRIWQQQGWIEAQDLAEARWHQTPVATCKGATRRDFVFLSPEAAALCASVQVHDVFAEHSTVVANLRMTGASPLQSWPLPAEIPWNSVDLQAWTHACTPISTDASSSTRWLRSFAQGFERSLDGFVSAAPTGQLPHRCHGRACRLAPSSPVTVGPPKPARPGEEAMHHDLLSLEVKRWYQQLRRLQSLDHSLRAGNQSPSALEHRLGLWRSIVSARGFHPDFRSWWPRRPVQLAGSPRELPQLLPSAALGHLLFLDFRDNYRKFEAWNIRQRRAILAEQYAQNHNLLFRDLRDPKPEQVDTLEVLRSYSIIAVDPPTGSVHLDADIETRGCSNWQLDGCAVQVTSVDGDVCTIPGCPALHEGAELVQSVVLSSARHIQFEFEQFWSAFWQRHSDPSTVDWSRFTAFAQAYLPRGQLTLTPISLEQWRSALRRFKPRAARGPDGFAKLDLLHMSDVHSRQLLEFLAAIESGEREWPQQWLTGLICCLKKPNPHQGPQGFRPICLLSCAYRAWSGLRARQLLRLLVQRMPDAALGFMPQREASQFWYVLEAQIELACQQDLPFLGFSTDVIKAFNVLPRDPVLQVASWIGFPGDLLRAWASFLHGLERRFLIRDSVGAPVGSNCGFPEGCALSTVAMSVVCLCYHAYVEAFTQGAQPHSYVDNLSCLTTSVGQLASGITVSRTFFDLLGLSTDPDKTYVWAVQPDQQQPVAALGLPVLRYASELGGTLSFGRATRNATLTRRCQDLGPLFGRLQRSPCALAVKLFALPAKFWSHALHGISGCPVGDSVLSTLRAQAVRALQCNPAGTSAMLRLSTAHPIEADPGYFQFWAVVQDLRRLAVKDPRILSLWSTFMSCYDGRLSHGPFSKLLQVFSQVGWRVETPPFFRDGDGFLHNLLEMPKALIRRLSEQAWLNFVASKHRHRQTMSDLHGIDLSLLHSDARRLSALDHARLAALRSGAFMFGACHSRFDLTQDGLCSVCRVPDTHEHRVRFCPKFSEARQPFQWVCELWPTLPTCLCHHLLPPANPYLQDLRGQLIALPDRSALFFTSVSTEGPQHVFCDGSCLHSRDQSLALAAWSSINASTGSIIACGPVPGLMQTAPRAELWGAISSLKWGVFMQTPLVLWIDSDMVGRGLRELLLGHTRPDGDNSDLWDILSDLVGQFSPGQLLVQHVPSHLDSALSTSPFEDWAITWNSHADTLAGLTNLNRSVAFRQAHERVFQWHSRTLEALRALRGIYFGIASATQHGRRDADGLDPDCEEPDLSPPPLGTDFGDSFLDELPLDWRQQVRASCPELPQGFVNSLSELLANQAQSGESWRSISWLEFVFVLHELGSPQFPVKSLSGNQWLEAAAVPLGAPELTVAVQLRLVRKALRCLFAVLKRDDIFIDAISLVEFGVAFKVPNGSSLLTHMWAAPGGASLVQGYANAQTGIYNLPNRGVAMFKDPPAQAPAFCQQLQRELLQYSYGSVRFENIDVSTVTWDQAQLCQMFDLLRAAGATSQRIKAYRVGATDASMRSLCEWLMCIDARKMPQEIHLSHNELTTESLQVLLTLLEVKQMDYQPSFPCWIRIEGNLISAEYVSGLGKDGLACLAEGSCRACF</sequence>
<dbReference type="GO" id="GO:0032259">
    <property type="term" value="P:methylation"/>
    <property type="evidence" value="ECO:0007669"/>
    <property type="project" value="UniProtKB-KW"/>
</dbReference>
<dbReference type="InterPro" id="IPR000477">
    <property type="entry name" value="RT_dom"/>
</dbReference>
<dbReference type="GO" id="GO:0008168">
    <property type="term" value="F:methyltransferase activity"/>
    <property type="evidence" value="ECO:0007669"/>
    <property type="project" value="UniProtKB-KW"/>
</dbReference>
<dbReference type="InterPro" id="IPR029063">
    <property type="entry name" value="SAM-dependent_MTases_sf"/>
</dbReference>
<gene>
    <name evidence="6" type="primary">aquIMA</name>
    <name evidence="6" type="ORF">AK812_SmicGene15818</name>
</gene>
<dbReference type="EMBL" id="LSRX01000292">
    <property type="protein sequence ID" value="OLQ01436.1"/>
    <property type="molecule type" value="Genomic_DNA"/>
</dbReference>
<accession>A0A1Q9E1Y2</accession>
<evidence type="ECO:0000259" key="4">
    <source>
        <dbReference type="PROSITE" id="PS50878"/>
    </source>
</evidence>
<feature type="domain" description="Reverse transcriptase" evidence="4">
    <location>
        <begin position="2010"/>
        <end position="2258"/>
    </location>
</feature>
<dbReference type="PROSITE" id="PS50879">
    <property type="entry name" value="RNASE_H_1"/>
    <property type="match status" value="1"/>
</dbReference>
<dbReference type="Proteomes" id="UP000186817">
    <property type="component" value="Unassembled WGS sequence"/>
</dbReference>
<feature type="domain" description="RNase H type-1" evidence="5">
    <location>
        <begin position="2592"/>
        <end position="2746"/>
    </location>
</feature>
<dbReference type="PANTHER" id="PTHR19446">
    <property type="entry name" value="REVERSE TRANSCRIPTASES"/>
    <property type="match status" value="1"/>
</dbReference>
<dbReference type="Gene3D" id="3.30.420.10">
    <property type="entry name" value="Ribonuclease H-like superfamily/Ribonuclease H"/>
    <property type="match status" value="1"/>
</dbReference>
<evidence type="ECO:0000313" key="7">
    <source>
        <dbReference type="Proteomes" id="UP000186817"/>
    </source>
</evidence>
<dbReference type="SUPFAM" id="SSF53098">
    <property type="entry name" value="Ribonuclease H-like"/>
    <property type="match status" value="1"/>
</dbReference>
<dbReference type="GO" id="GO:0003676">
    <property type="term" value="F:nucleic acid binding"/>
    <property type="evidence" value="ECO:0007669"/>
    <property type="project" value="InterPro"/>
</dbReference>
<dbReference type="InterPro" id="IPR012337">
    <property type="entry name" value="RNaseH-like_sf"/>
</dbReference>
<protein>
    <submittedName>
        <fullName evidence="6">Modification methylase AquI subunit alpha</fullName>
    </submittedName>
</protein>
<dbReference type="InterPro" id="IPR036397">
    <property type="entry name" value="RNaseH_sf"/>
</dbReference>
<dbReference type="OrthoDB" id="409048at2759"/>
<keyword evidence="2" id="KW-0808">Transferase</keyword>
<dbReference type="InterPro" id="IPR001525">
    <property type="entry name" value="C5_MeTfrase"/>
</dbReference>
<evidence type="ECO:0000256" key="1">
    <source>
        <dbReference type="ARBA" id="ARBA00022603"/>
    </source>
</evidence>